<dbReference type="InterPro" id="IPR001227">
    <property type="entry name" value="Ac_transferase_dom_sf"/>
</dbReference>
<dbReference type="SMART" id="SM01294">
    <property type="entry name" value="PKS_PP_betabranch"/>
    <property type="match status" value="1"/>
</dbReference>
<dbReference type="InterPro" id="IPR013968">
    <property type="entry name" value="PKS_KR"/>
</dbReference>
<dbReference type="Gene3D" id="3.40.47.10">
    <property type="match status" value="1"/>
</dbReference>
<dbReference type="SUPFAM" id="SSF52151">
    <property type="entry name" value="FabD/lysophospholipase-like"/>
    <property type="match status" value="1"/>
</dbReference>
<organism evidence="11 12">
    <name type="scientific">Streptomyces cinereospinus</name>
    <dbReference type="NCBI Taxonomy" id="285561"/>
    <lineage>
        <taxon>Bacteria</taxon>
        <taxon>Bacillati</taxon>
        <taxon>Actinomycetota</taxon>
        <taxon>Actinomycetes</taxon>
        <taxon>Kitasatosporales</taxon>
        <taxon>Streptomycetaceae</taxon>
        <taxon>Streptomyces</taxon>
    </lineage>
</organism>
<dbReference type="InterPro" id="IPR009081">
    <property type="entry name" value="PP-bd_ACP"/>
</dbReference>
<dbReference type="InterPro" id="IPR032821">
    <property type="entry name" value="PKS_assoc"/>
</dbReference>
<keyword evidence="3" id="KW-0597">Phosphoprotein</keyword>
<dbReference type="InterPro" id="IPR016036">
    <property type="entry name" value="Malonyl_transacylase_ACP-bd"/>
</dbReference>
<dbReference type="Gene3D" id="1.10.1200.10">
    <property type="entry name" value="ACP-like"/>
    <property type="match status" value="1"/>
</dbReference>
<dbReference type="CDD" id="cd00833">
    <property type="entry name" value="PKS"/>
    <property type="match status" value="1"/>
</dbReference>
<dbReference type="Pfam" id="PF00550">
    <property type="entry name" value="PP-binding"/>
    <property type="match status" value="1"/>
</dbReference>
<keyword evidence="5" id="KW-0045">Antibiotic biosynthesis</keyword>
<dbReference type="Gene3D" id="3.40.366.10">
    <property type="entry name" value="Malonyl-Coenzyme A Acyl Carrier Protein, domain 2"/>
    <property type="match status" value="1"/>
</dbReference>
<dbReference type="InterPro" id="IPR015083">
    <property type="entry name" value="NorB/c/GfsB-D-like_docking"/>
</dbReference>
<keyword evidence="12" id="KW-1185">Reference proteome</keyword>
<dbReference type="SUPFAM" id="SSF101173">
    <property type="entry name" value="Docking domain B of the erythromycin polyketide synthase (DEBS)"/>
    <property type="match status" value="1"/>
</dbReference>
<keyword evidence="7" id="KW-0012">Acyltransferase</keyword>
<evidence type="ECO:0000256" key="6">
    <source>
        <dbReference type="ARBA" id="ARBA00023268"/>
    </source>
</evidence>
<dbReference type="InterPro" id="IPR020841">
    <property type="entry name" value="PKS_Beta-ketoAc_synthase_dom"/>
</dbReference>
<evidence type="ECO:0000256" key="5">
    <source>
        <dbReference type="ARBA" id="ARBA00023194"/>
    </source>
</evidence>
<evidence type="ECO:0000256" key="8">
    <source>
        <dbReference type="SAM" id="MobiDB-lite"/>
    </source>
</evidence>
<dbReference type="PROSITE" id="PS00606">
    <property type="entry name" value="KS3_1"/>
    <property type="match status" value="1"/>
</dbReference>
<dbReference type="Pfam" id="PF00698">
    <property type="entry name" value="Acyl_transf_1"/>
    <property type="match status" value="1"/>
</dbReference>
<dbReference type="Pfam" id="PF08659">
    <property type="entry name" value="KR"/>
    <property type="match status" value="1"/>
</dbReference>
<dbReference type="SUPFAM" id="SSF51735">
    <property type="entry name" value="NAD(P)-binding Rossmann-fold domains"/>
    <property type="match status" value="2"/>
</dbReference>
<dbReference type="PANTHER" id="PTHR43775:SF51">
    <property type="entry name" value="INACTIVE PHENOLPHTHIOCEROL SYNTHESIS POLYKETIDE SYNTHASE TYPE I PKS1-RELATED"/>
    <property type="match status" value="1"/>
</dbReference>
<dbReference type="InterPro" id="IPR036736">
    <property type="entry name" value="ACP-like_sf"/>
</dbReference>
<reference evidence="11 12" key="1">
    <citation type="submission" date="2024-09" db="EMBL/GenBank/DDBJ databases">
        <authorList>
            <person name="Sun Q."/>
            <person name="Mori K."/>
        </authorList>
    </citation>
    <scope>NUCLEOTIDE SEQUENCE [LARGE SCALE GENOMIC DNA]</scope>
    <source>
        <strain evidence="11 12">JCM 6917</strain>
    </source>
</reference>
<dbReference type="InterPro" id="IPR050091">
    <property type="entry name" value="PKS_NRPS_Biosynth_Enz"/>
</dbReference>
<feature type="region of interest" description="Disordered" evidence="8">
    <location>
        <begin position="452"/>
        <end position="527"/>
    </location>
</feature>
<dbReference type="Pfam" id="PF18369">
    <property type="entry name" value="PKS_DE"/>
    <property type="match status" value="1"/>
</dbReference>
<keyword evidence="2" id="KW-0596">Phosphopantetheine</keyword>
<evidence type="ECO:0000256" key="7">
    <source>
        <dbReference type="ARBA" id="ARBA00023315"/>
    </source>
</evidence>
<dbReference type="SUPFAM" id="SSF55048">
    <property type="entry name" value="Probable ACP-binding domain of malonyl-CoA ACP transacylase"/>
    <property type="match status" value="1"/>
</dbReference>
<feature type="compositionally biased region" description="Low complexity" evidence="8">
    <location>
        <begin position="463"/>
        <end position="500"/>
    </location>
</feature>
<evidence type="ECO:0000256" key="4">
    <source>
        <dbReference type="ARBA" id="ARBA00022679"/>
    </source>
</evidence>
<dbReference type="PROSITE" id="PS50075">
    <property type="entry name" value="CARRIER"/>
    <property type="match status" value="1"/>
</dbReference>
<feature type="domain" description="Ketosynthase family 3 (KS3)" evidence="10">
    <location>
        <begin position="33"/>
        <end position="447"/>
    </location>
</feature>
<accession>A0ABV5NBL9</accession>
<dbReference type="InterPro" id="IPR014043">
    <property type="entry name" value="Acyl_transferase_dom"/>
</dbReference>
<evidence type="ECO:0000256" key="2">
    <source>
        <dbReference type="ARBA" id="ARBA00022450"/>
    </source>
</evidence>
<dbReference type="Pfam" id="PF00109">
    <property type="entry name" value="ketoacyl-synt"/>
    <property type="match status" value="1"/>
</dbReference>
<dbReference type="PROSITE" id="PS52004">
    <property type="entry name" value="KS3_2"/>
    <property type="match status" value="1"/>
</dbReference>
<comment type="cofactor">
    <cofactor evidence="1">
        <name>pantetheine 4'-phosphate</name>
        <dbReference type="ChEBI" id="CHEBI:47942"/>
    </cofactor>
</comment>
<dbReference type="InterPro" id="IPR036291">
    <property type="entry name" value="NAD(P)-bd_dom_sf"/>
</dbReference>
<dbReference type="InterPro" id="IPR036299">
    <property type="entry name" value="Polyketide_synth_docking_sf"/>
</dbReference>
<dbReference type="InterPro" id="IPR041618">
    <property type="entry name" value="PKS_DE"/>
</dbReference>
<dbReference type="InterPro" id="IPR020806">
    <property type="entry name" value="PKS_PP-bd"/>
</dbReference>
<dbReference type="Gene3D" id="3.30.70.3290">
    <property type="match status" value="1"/>
</dbReference>
<dbReference type="InterPro" id="IPR014031">
    <property type="entry name" value="Ketoacyl_synth_C"/>
</dbReference>
<comment type="caution">
    <text evidence="11">The sequence shown here is derived from an EMBL/GenBank/DDBJ whole genome shotgun (WGS) entry which is preliminary data.</text>
</comment>
<dbReference type="Pfam" id="PF08990">
    <property type="entry name" value="Docking"/>
    <property type="match status" value="1"/>
</dbReference>
<dbReference type="EMBL" id="JBHMCY010000123">
    <property type="protein sequence ID" value="MFB9467627.1"/>
    <property type="molecule type" value="Genomic_DNA"/>
</dbReference>
<dbReference type="Pfam" id="PF22621">
    <property type="entry name" value="CurL-like_PKS_C"/>
    <property type="match status" value="1"/>
</dbReference>
<dbReference type="SMART" id="SM00825">
    <property type="entry name" value="PKS_KS"/>
    <property type="match status" value="1"/>
</dbReference>
<feature type="compositionally biased region" description="Basic and acidic residues" evidence="8">
    <location>
        <begin position="508"/>
        <end position="519"/>
    </location>
</feature>
<dbReference type="Proteomes" id="UP001589709">
    <property type="component" value="Unassembled WGS sequence"/>
</dbReference>
<dbReference type="Pfam" id="PF02801">
    <property type="entry name" value="Ketoacyl-synt_C"/>
    <property type="match status" value="1"/>
</dbReference>
<dbReference type="SMART" id="SM00823">
    <property type="entry name" value="PKS_PP"/>
    <property type="match status" value="1"/>
</dbReference>
<dbReference type="SUPFAM" id="SSF47336">
    <property type="entry name" value="ACP-like"/>
    <property type="match status" value="1"/>
</dbReference>
<proteinExistence type="predicted"/>
<dbReference type="Pfam" id="PF16197">
    <property type="entry name" value="KAsynt_C_assoc"/>
    <property type="match status" value="1"/>
</dbReference>
<dbReference type="SMART" id="SM00822">
    <property type="entry name" value="PKS_KR"/>
    <property type="match status" value="1"/>
</dbReference>
<feature type="domain" description="Carrier" evidence="9">
    <location>
        <begin position="1558"/>
        <end position="1633"/>
    </location>
</feature>
<name>A0ABV5NBL9_9ACTN</name>
<evidence type="ECO:0000259" key="10">
    <source>
        <dbReference type="PROSITE" id="PS52004"/>
    </source>
</evidence>
<protein>
    <submittedName>
        <fullName evidence="11">SDR family NAD(P)-dependent oxidoreductase</fullName>
    </submittedName>
</protein>
<evidence type="ECO:0000256" key="3">
    <source>
        <dbReference type="ARBA" id="ARBA00022553"/>
    </source>
</evidence>
<dbReference type="PANTHER" id="PTHR43775">
    <property type="entry name" value="FATTY ACID SYNTHASE"/>
    <property type="match status" value="1"/>
</dbReference>
<evidence type="ECO:0000256" key="1">
    <source>
        <dbReference type="ARBA" id="ARBA00001957"/>
    </source>
</evidence>
<dbReference type="InterPro" id="IPR016035">
    <property type="entry name" value="Acyl_Trfase/lysoPLipase"/>
</dbReference>
<keyword evidence="4" id="KW-0808">Transferase</keyword>
<gene>
    <name evidence="11" type="ORF">ACFF45_34335</name>
</gene>
<sequence>MGNDDKLREYLRRATAELRQTSRRLRDAEQRWHEPVAIVAMACRFPGGVRTPEDLWDLVASGTDAISGFPRNRGWDVDGLYDPEPATPGRTYCAQGGFLHDAGEFDADFFRISPREARETDPQQRLLLELSWELLERAHLDPTSLKGSPTGVFTGLVYHDYAAQGLGSLASVASGRVAYTLGLEGPAVTLDTACSSSLVAVHLAAQALRAGECSLAIAGGVTVMATPDSFVGFSQDRGLAPDGRCKSFSADADGTTWSEGVGLLLLERLPVARRLGHPVLAVLRGSAVNQDGASNGLSAPNGPAQQRVIEKALAGAQLTADQVDAVEAHGTGTSLGDPIEAQALLATYGQGRTAERPLWLGSLKSNIGHAQAAAGVGGVIKMVEALRRETLPRTLHLAEPTPEVDWSAGHARLLTEARPWPRTDRPRRAGVSAFGLSGTNAHVILEEAPAEEALAEEPTVEDAPAGAAPVEAAPAGTTTAGATTAGAAPTGRTSGRGTPAETAPAERLTAEEAPAEKSPADTPEPRPAARLFPLLVSGRGEPALRAQAAALLDHLRERPGEPLPDLAHSLAVSRAHLEERAAVVAADEASARAALTALADGCTAAGLVRGVAHTDARTAFLFTGQGAQHLGMGRELHAAHSTFADALDAALAALDAHLDRPLRDVMWGTDAPLLDRTGYAQPALFAVEVALFRLLESWGVRPDHVLGHSVGELAAAHVAGVFDLADAARLVTARGRLMQALPAGGAMVAVQAGEDEVAPLLTGQVALAAVNGPASTVLSGPEDAVLAVAERLRAAGRRTKRLAVSHAFHSALMEPMLDAFAEVAAGIRYHAPGLAVVSTLTGGPVAAELTDPGHWVGQVRATVRFGTGVRWLADHGVTTFLELGPDAALSATGPESLAPGDEAAFVPVLRRDRAEEPELVTAVARAHTRGTAVDWPAFHAGSGARRIDLPTYRFRRTWYWSEPAERTPAGLDPADEDFWTGLEQADLPALAADLGVGTEALAEVLPALRAARGTRQAEAAVADWRYRVTWQPVTDPAPGPLDGRWLLAVPEARTGIVGEARTGLVGEAPTDEAGEARTGEPLVSAVGAALAEHGAEVVPFPVGAGEDRAALTARLRQHTGVRGVLCLLALATAPHHEHPALPAGYAATVTLVQALTDAAVAAPLWCATAGAVAVDTEERPDAAQAMTHGLGTGLALDLPDLWGGLVDLPVHPDAAALRRMCAVLSDAGGPLVRDGDPGGHDPARDGRREDHVAVRPAGVFARRMVRAPLEAHPATPWRTSGTVLITGGTGGLGAHVARLMAESGARHLLLAGRRGAQAPGVAELRAELTALGAEVTVAACDVSDRAALGALLDGVPAHRPLTAVVHAAGAMQRMAPAPDLTLAELADVAAAKVRGAAHLDDLLAGTPLDAFVLFSSGAAVWGSAGQAGYAAANAYLDALAAARRARGLAAASIAWGSWDGGMVDAPLAAGMRRLGAPPMRPDLAVTALRQALDHRERHLVVADIDWPRFTPVYTMARRRPLLDALPDAAADAPGTSAAAAPSEPAARLAALPPAHQEREVLDLVRTHVAALLGYDRPQALEPHKAFSDLGFDSVAATDLKIRLSTATGLDLPATLVFDHATPAAVADHLRTLLAPPTGAARLLADLDRLETAVAALPAGEIAEHRIAARLRTLLTAAEAAGPDDGGISEDATADELFAFIDNQLGLNG</sequence>
<dbReference type="InterPro" id="IPR018201">
    <property type="entry name" value="Ketoacyl_synth_AS"/>
</dbReference>
<evidence type="ECO:0000313" key="12">
    <source>
        <dbReference type="Proteomes" id="UP001589709"/>
    </source>
</evidence>
<dbReference type="CDD" id="cd08952">
    <property type="entry name" value="KR_1_SDR_x"/>
    <property type="match status" value="1"/>
</dbReference>
<dbReference type="SMART" id="SM00827">
    <property type="entry name" value="PKS_AT"/>
    <property type="match status" value="1"/>
</dbReference>
<dbReference type="SUPFAM" id="SSF53901">
    <property type="entry name" value="Thiolase-like"/>
    <property type="match status" value="1"/>
</dbReference>
<evidence type="ECO:0000313" key="11">
    <source>
        <dbReference type="EMBL" id="MFB9467627.1"/>
    </source>
</evidence>
<dbReference type="InterPro" id="IPR014030">
    <property type="entry name" value="Ketoacyl_synth_N"/>
</dbReference>
<evidence type="ECO:0000259" key="9">
    <source>
        <dbReference type="PROSITE" id="PS50075"/>
    </source>
</evidence>
<dbReference type="InterPro" id="IPR057326">
    <property type="entry name" value="KR_dom"/>
</dbReference>
<dbReference type="Gene3D" id="3.40.50.720">
    <property type="entry name" value="NAD(P)-binding Rossmann-like Domain"/>
    <property type="match status" value="1"/>
</dbReference>
<keyword evidence="6" id="KW-0511">Multifunctional enzyme</keyword>
<dbReference type="InterPro" id="IPR016039">
    <property type="entry name" value="Thiolase-like"/>
</dbReference>
<dbReference type="RefSeq" id="WP_381350913.1">
    <property type="nucleotide sequence ID" value="NZ_JBHMCY010000123.1"/>
</dbReference>